<keyword evidence="2" id="KW-1185">Reference proteome</keyword>
<organism evidence="1 2">
    <name type="scientific">Atta colombica</name>
    <dbReference type="NCBI Taxonomy" id="520822"/>
    <lineage>
        <taxon>Eukaryota</taxon>
        <taxon>Metazoa</taxon>
        <taxon>Ecdysozoa</taxon>
        <taxon>Arthropoda</taxon>
        <taxon>Hexapoda</taxon>
        <taxon>Insecta</taxon>
        <taxon>Pterygota</taxon>
        <taxon>Neoptera</taxon>
        <taxon>Endopterygota</taxon>
        <taxon>Hymenoptera</taxon>
        <taxon>Apocrita</taxon>
        <taxon>Aculeata</taxon>
        <taxon>Formicoidea</taxon>
        <taxon>Formicidae</taxon>
        <taxon>Myrmicinae</taxon>
        <taxon>Atta</taxon>
    </lineage>
</organism>
<protein>
    <submittedName>
        <fullName evidence="1">Uncharacterized protein</fullName>
    </submittedName>
</protein>
<name>A0A195BDH9_9HYME</name>
<accession>A0A195BDH9</accession>
<dbReference type="AlphaFoldDB" id="A0A195BDH9"/>
<dbReference type="EMBL" id="KQ976514">
    <property type="protein sequence ID" value="KYM82240.1"/>
    <property type="molecule type" value="Genomic_DNA"/>
</dbReference>
<evidence type="ECO:0000313" key="1">
    <source>
        <dbReference type="EMBL" id="KYM82240.1"/>
    </source>
</evidence>
<dbReference type="Proteomes" id="UP000078540">
    <property type="component" value="Unassembled WGS sequence"/>
</dbReference>
<reference evidence="1 2" key="1">
    <citation type="submission" date="2015-09" db="EMBL/GenBank/DDBJ databases">
        <title>Atta colombica WGS genome.</title>
        <authorList>
            <person name="Nygaard S."/>
            <person name="Hu H."/>
            <person name="Boomsma J."/>
            <person name="Zhang G."/>
        </authorList>
    </citation>
    <scope>NUCLEOTIDE SEQUENCE [LARGE SCALE GENOMIC DNA]</scope>
    <source>
        <strain evidence="1">Treedump-2</strain>
        <tissue evidence="1">Whole body</tissue>
    </source>
</reference>
<gene>
    <name evidence="1" type="ORF">ALC53_07240</name>
</gene>
<evidence type="ECO:0000313" key="2">
    <source>
        <dbReference type="Proteomes" id="UP000078540"/>
    </source>
</evidence>
<sequence>MKKFMFPRNSWKWGNLDRSLSRRQNPSLSKDDWRTNFAVTSVVQIEFKVSTSSPTDVKVYLAQNLKNFIHHSALTFSVPLSDCFRLQVHDRSYPTIMILWPRWIDIGVDKAAADFVPRRDCLRMISDPSSSDVKTSEEQPSWLLPRIWNVSREILRRFAPETSQRSYNVEDDLFCRKITYYIQYFSSCNSPLIS</sequence>
<proteinExistence type="predicted"/>